<organism evidence="3 4">
    <name type="scientific">Streptomyces nojiriensis</name>
    <dbReference type="NCBI Taxonomy" id="66374"/>
    <lineage>
        <taxon>Bacteria</taxon>
        <taxon>Bacillati</taxon>
        <taxon>Actinomycetota</taxon>
        <taxon>Actinomycetes</taxon>
        <taxon>Kitasatosporales</taxon>
        <taxon>Streptomycetaceae</taxon>
        <taxon>Streptomyces</taxon>
    </lineage>
</organism>
<protein>
    <recommendedName>
        <fullName evidence="5">Lipoprotein</fullName>
    </recommendedName>
</protein>
<evidence type="ECO:0000313" key="3">
    <source>
        <dbReference type="EMBL" id="GHI69941.1"/>
    </source>
</evidence>
<gene>
    <name evidence="3" type="ORF">Snoj_38590</name>
</gene>
<proteinExistence type="predicted"/>
<keyword evidence="2" id="KW-0732">Signal</keyword>
<keyword evidence="4" id="KW-1185">Reference proteome</keyword>
<dbReference type="RefSeq" id="WP_189742696.1">
    <property type="nucleotide sequence ID" value="NZ_BMRL01000011.1"/>
</dbReference>
<evidence type="ECO:0008006" key="5">
    <source>
        <dbReference type="Google" id="ProtNLM"/>
    </source>
</evidence>
<evidence type="ECO:0000256" key="1">
    <source>
        <dbReference type="SAM" id="MobiDB-lite"/>
    </source>
</evidence>
<sequence>MRRLVPAMLAMFALVGCTAQGSQDDGDPAGSNRPTKDSEAAKGSYTYRLPIAAYSYTDAEYASIAAAEHMLARTCMARFSLTYQPPPPNPPQPGADRRYGLSDEKSAALFGYRMDPSEAPKQPPQLDADVRAVLYGKREDASEPAEYRGQKVPENGCLGEAQSDLRKEYSDPEGAEAASRISSQSYEQSMQLPEVQAGFRNWSACMQKNGYTYASPRDPFAAQEFREGPVTEREKATAGADVACKRRTGLLDVWFTEESKLQTAMIAKDRQLLQKLQDVHRQKVAAATAILAKG</sequence>
<feature type="region of interest" description="Disordered" evidence="1">
    <location>
        <begin position="20"/>
        <end position="41"/>
    </location>
</feature>
<name>A0ABQ3SP66_9ACTN</name>
<feature type="region of interest" description="Disordered" evidence="1">
    <location>
        <begin position="166"/>
        <end position="185"/>
    </location>
</feature>
<comment type="caution">
    <text evidence="3">The sequence shown here is derived from an EMBL/GenBank/DDBJ whole genome shotgun (WGS) entry which is preliminary data.</text>
</comment>
<dbReference type="PROSITE" id="PS51257">
    <property type="entry name" value="PROKAR_LIPOPROTEIN"/>
    <property type="match status" value="1"/>
</dbReference>
<feature type="chain" id="PRO_5046651284" description="Lipoprotein" evidence="2">
    <location>
        <begin position="22"/>
        <end position="294"/>
    </location>
</feature>
<dbReference type="Proteomes" id="UP000613974">
    <property type="component" value="Unassembled WGS sequence"/>
</dbReference>
<evidence type="ECO:0000256" key="2">
    <source>
        <dbReference type="SAM" id="SignalP"/>
    </source>
</evidence>
<accession>A0ABQ3SP66</accession>
<dbReference type="GeneID" id="95588194"/>
<dbReference type="EMBL" id="BNEC01000005">
    <property type="protein sequence ID" value="GHI69941.1"/>
    <property type="molecule type" value="Genomic_DNA"/>
</dbReference>
<evidence type="ECO:0000313" key="4">
    <source>
        <dbReference type="Proteomes" id="UP000613974"/>
    </source>
</evidence>
<feature type="signal peptide" evidence="2">
    <location>
        <begin position="1"/>
        <end position="21"/>
    </location>
</feature>
<reference evidence="4" key="1">
    <citation type="submission" date="2023-07" db="EMBL/GenBank/DDBJ databases">
        <title>Whole genome shotgun sequence of Streptomyces nojiriensis NBRC 13794.</title>
        <authorList>
            <person name="Komaki H."/>
            <person name="Tamura T."/>
        </authorList>
    </citation>
    <scope>NUCLEOTIDE SEQUENCE [LARGE SCALE GENOMIC DNA]</scope>
    <source>
        <strain evidence="4">NBRC 13794</strain>
    </source>
</reference>